<keyword evidence="4" id="KW-0677">Repeat</keyword>
<dbReference type="Pfam" id="PF06583">
    <property type="entry name" value="Neogenin_C"/>
    <property type="match status" value="1"/>
</dbReference>
<dbReference type="FunFam" id="2.60.40.10:FF:000028">
    <property type="entry name" value="Neuronal cell adhesion molecule"/>
    <property type="match status" value="1"/>
</dbReference>
<feature type="domain" description="Fibronectin type-III" evidence="13">
    <location>
        <begin position="936"/>
        <end position="1030"/>
    </location>
</feature>
<evidence type="ECO:0000256" key="7">
    <source>
        <dbReference type="ARBA" id="ARBA00023157"/>
    </source>
</evidence>
<keyword evidence="3 11" id="KW-0812">Transmembrane</keyword>
<dbReference type="InterPro" id="IPR010560">
    <property type="entry name" value="Neogenin_C"/>
</dbReference>
<dbReference type="InterPro" id="IPR003599">
    <property type="entry name" value="Ig_sub"/>
</dbReference>
<dbReference type="PRINTS" id="PR00014">
    <property type="entry name" value="FNTYPEIII"/>
</dbReference>
<dbReference type="SMART" id="SM00060">
    <property type="entry name" value="FN3"/>
    <property type="match status" value="6"/>
</dbReference>
<feature type="compositionally biased region" description="Low complexity" evidence="10">
    <location>
        <begin position="1306"/>
        <end position="1321"/>
    </location>
</feature>
<dbReference type="InterPro" id="IPR013783">
    <property type="entry name" value="Ig-like_fold"/>
</dbReference>
<dbReference type="SUPFAM" id="SSF49265">
    <property type="entry name" value="Fibronectin type III"/>
    <property type="match status" value="4"/>
</dbReference>
<dbReference type="FunFam" id="2.60.40.10:FF:000133">
    <property type="entry name" value="Neogenin isoform 1"/>
    <property type="match status" value="1"/>
</dbReference>
<sequence>MLLFCGPLIKVDNVFGFLLLSCILLPIVISEHHEGGIWFKKEPSDVVVSVGGSAVLLCEAAGPGPQKPTITWRTAQDEPVSEMSNPNRWVSNGSLRVSQMTEDEAFRCVASLDSIGKIVSRVATISVARLSEIEGPQSLHVYPRQTAHFTCHATGKPPPKITWFKDDQPIIPDPSRMVILPSGSLEIDEVQSSDTGSYRCNVTSLDIVHSSGKAYLTVSQDIEGASRAMAPEFIATPRSIVATEGANITLDCAANGNPRPTITWLKDGVSIDMAYLDSRYRIVGTGSLEISNIIEADNGNYQCRAGNREDSVDHQASLHVQVAPKFTKKPYSLTAIVKSDIELECQVYAKPEPTVSWLKNGDPISQKNDYMQIVNGNNLRILGVFSLDYGIFQCVASNPAGNIQAAALLSIKQPEGEVTIPPVETNGRSETGAPRQLEAVQVQPRLISLRWKPPLTSHGEILSYSVFYSEETSMRERVVNTSRTRLEEANIAGLKPNTTYTFRVAALSRAGLGEASIPLSVVTNPELSVPDPPRSLTAIPTTTSVTVSWLPPLVANGVIKFYRLYYYEYETSEEHHIDTTETGYTVSGLKKYTEYIVWVIAHNENGAGASSEELTIRTLSDQPSGAPTNITLETISSTSVIVRWDRPPKEECNGVITGYKLRYRARDRRGKSETVTTGGNRRNYLLENLEKNTVYQVRLWAMTVNGTGPPTEWYTFETYENNLDESSVPGAPTSIRVKPGADSINVMWSPPKDTNILVRYYTISWGKGAPGGKTEKVDGKQRYFVIKNLDANSDYVISIEAQNDMGNGPPIYENVRTRDETSEAESLLQLIPPVGLKTSVLSPSTIVLFWTDSMLGLRQEITDQRYYVVRYNQQQSDPSSLVRYRYHNSTALNYLIEDLKPFTTYEFTVKVVKGKKESAWSMVANNTTKEAAPASPPRELTVTNEEPGSVALSWLPPKLPNGVISSYIVSYTTDLLNKENSWIMEMVKGDKLSTTIKSLAHSTTYYFHVKAKNSMGYSSTPVVSITTLSAHSGSLEKGLKGKLGSSGIMYIVIICSSVVITLLAVGIIFFCCRKPARQNTPERNKKGYKAGTSGIKPPDLWIHHDQMELKNVEKNQESGGGGAGSGGSLPRESSSLAEKHHPQYMSSQCEPLLGPDERTSTLRRTYKHKPITLPIDNSHFREPVATATPIGSSGQTPAIEARPLYPRTQYSISRAHVTIDPNVPESPYAVQSTSGGGSSSMPYEPAPTPVIYSGGATSSGTGASTSSGDGKRGGSHPLKSFSVPAPPASAPTTPQQRHVVTVRPQGSSPYKKGSSYSTTSPLPRQRQEQELPKIQASYSTEELNQEMANLEGLMKDLNAITASQFQC</sequence>
<feature type="region of interest" description="Disordered" evidence="10">
    <location>
        <begin position="1114"/>
        <end position="1156"/>
    </location>
</feature>
<reference evidence="14" key="1">
    <citation type="submission" date="2022-01" db="EMBL/GenBank/DDBJ databases">
        <authorList>
            <person name="King R."/>
        </authorList>
    </citation>
    <scope>NUCLEOTIDE SEQUENCE</scope>
</reference>
<dbReference type="InterPro" id="IPR007110">
    <property type="entry name" value="Ig-like_dom"/>
</dbReference>
<feature type="domain" description="Ig-like" evidence="12">
    <location>
        <begin position="26"/>
        <end position="126"/>
    </location>
</feature>
<gene>
    <name evidence="14" type="ORF">NEZAVI_LOCUS12310</name>
</gene>
<evidence type="ECO:0008006" key="16">
    <source>
        <dbReference type="Google" id="ProtNLM"/>
    </source>
</evidence>
<dbReference type="SMART" id="SM00409">
    <property type="entry name" value="IG"/>
    <property type="match status" value="4"/>
</dbReference>
<dbReference type="SMART" id="SM00408">
    <property type="entry name" value="IGc2"/>
    <property type="match status" value="4"/>
</dbReference>
<keyword evidence="8" id="KW-0325">Glycoprotein</keyword>
<feature type="transmembrane region" description="Helical" evidence="11">
    <location>
        <begin position="1047"/>
        <end position="1072"/>
    </location>
</feature>
<evidence type="ECO:0000256" key="3">
    <source>
        <dbReference type="ARBA" id="ARBA00022692"/>
    </source>
</evidence>
<keyword evidence="15" id="KW-1185">Reference proteome</keyword>
<evidence type="ECO:0000256" key="4">
    <source>
        <dbReference type="ARBA" id="ARBA00022737"/>
    </source>
</evidence>
<keyword evidence="5 11" id="KW-1133">Transmembrane helix</keyword>
<feature type="domain" description="Fibronectin type-III" evidence="13">
    <location>
        <begin position="433"/>
        <end position="526"/>
    </location>
</feature>
<feature type="domain" description="Fibronectin type-III" evidence="13">
    <location>
        <begin position="728"/>
        <end position="824"/>
    </location>
</feature>
<dbReference type="InterPro" id="IPR013098">
    <property type="entry name" value="Ig_I-set"/>
</dbReference>
<evidence type="ECO:0000256" key="9">
    <source>
        <dbReference type="ARBA" id="ARBA00023319"/>
    </source>
</evidence>
<dbReference type="InterPro" id="IPR036116">
    <property type="entry name" value="FN3_sf"/>
</dbReference>
<dbReference type="PROSITE" id="PS50835">
    <property type="entry name" value="IG_LIKE"/>
    <property type="match status" value="4"/>
</dbReference>
<dbReference type="EMBL" id="OV725081">
    <property type="protein sequence ID" value="CAH1403750.1"/>
    <property type="molecule type" value="Genomic_DNA"/>
</dbReference>
<dbReference type="OrthoDB" id="114660at2759"/>
<feature type="domain" description="Ig-like" evidence="12">
    <location>
        <begin position="231"/>
        <end position="319"/>
    </location>
</feature>
<dbReference type="CDD" id="cd00063">
    <property type="entry name" value="FN3"/>
    <property type="match status" value="6"/>
</dbReference>
<feature type="domain" description="Fibronectin type-III" evidence="13">
    <location>
        <begin position="832"/>
        <end position="931"/>
    </location>
</feature>
<feature type="domain" description="Ig-like" evidence="12">
    <location>
        <begin position="324"/>
        <end position="410"/>
    </location>
</feature>
<dbReference type="PANTHER" id="PTHR13817:SF173">
    <property type="entry name" value="FRAZZLED"/>
    <property type="match status" value="1"/>
</dbReference>
<keyword evidence="6 11" id="KW-0472">Membrane</keyword>
<evidence type="ECO:0000313" key="15">
    <source>
        <dbReference type="Proteomes" id="UP001152798"/>
    </source>
</evidence>
<keyword evidence="7" id="KW-1015">Disulfide bond</keyword>
<comment type="similarity">
    <text evidence="2">Belongs to the immunoglobulin superfamily. DCC family.</text>
</comment>
<dbReference type="Proteomes" id="UP001152798">
    <property type="component" value="Chromosome 5"/>
</dbReference>
<accession>A0A9P0MTA9</accession>
<dbReference type="InterPro" id="IPR003961">
    <property type="entry name" value="FN3_dom"/>
</dbReference>
<dbReference type="GO" id="GO:0009653">
    <property type="term" value="P:anatomical structure morphogenesis"/>
    <property type="evidence" value="ECO:0007669"/>
    <property type="project" value="UniProtKB-ARBA"/>
</dbReference>
<dbReference type="SUPFAM" id="SSF48726">
    <property type="entry name" value="Immunoglobulin"/>
    <property type="match status" value="4"/>
</dbReference>
<dbReference type="InterPro" id="IPR050964">
    <property type="entry name" value="Striated_Muscle_Regulatory"/>
</dbReference>
<evidence type="ECO:0000256" key="10">
    <source>
        <dbReference type="SAM" id="MobiDB-lite"/>
    </source>
</evidence>
<feature type="compositionally biased region" description="Gly residues" evidence="10">
    <location>
        <begin position="1118"/>
        <end position="1127"/>
    </location>
</feature>
<evidence type="ECO:0000313" key="14">
    <source>
        <dbReference type="EMBL" id="CAH1403750.1"/>
    </source>
</evidence>
<feature type="region of interest" description="Disordered" evidence="10">
    <location>
        <begin position="1220"/>
        <end position="1334"/>
    </location>
</feature>
<proteinExistence type="inferred from homology"/>
<dbReference type="Pfam" id="PF00041">
    <property type="entry name" value="fn3"/>
    <property type="match status" value="6"/>
</dbReference>
<keyword evidence="9" id="KW-0393">Immunoglobulin domain</keyword>
<dbReference type="FunFam" id="2.60.40.10:FF:000004">
    <property type="entry name" value="DCC isoform 1"/>
    <property type="match status" value="2"/>
</dbReference>
<dbReference type="PANTHER" id="PTHR13817">
    <property type="entry name" value="TITIN"/>
    <property type="match status" value="1"/>
</dbReference>
<feature type="domain" description="Fibronectin type-III" evidence="13">
    <location>
        <begin position="626"/>
        <end position="721"/>
    </location>
</feature>
<comment type="subcellular location">
    <subcellularLocation>
        <location evidence="1">Membrane</location>
        <topology evidence="1">Single-pass type I membrane protein</topology>
    </subcellularLocation>
</comment>
<evidence type="ECO:0000259" key="12">
    <source>
        <dbReference type="PROSITE" id="PS50835"/>
    </source>
</evidence>
<dbReference type="Gene3D" id="2.60.40.10">
    <property type="entry name" value="Immunoglobulins"/>
    <property type="match status" value="10"/>
</dbReference>
<protein>
    <recommendedName>
        <fullName evidence="16">Neogenin</fullName>
    </recommendedName>
</protein>
<dbReference type="InterPro" id="IPR036179">
    <property type="entry name" value="Ig-like_dom_sf"/>
</dbReference>
<feature type="domain" description="Fibronectin type-III" evidence="13">
    <location>
        <begin position="529"/>
        <end position="621"/>
    </location>
</feature>
<dbReference type="GO" id="GO:0016020">
    <property type="term" value="C:membrane"/>
    <property type="evidence" value="ECO:0007669"/>
    <property type="project" value="UniProtKB-SubCell"/>
</dbReference>
<feature type="domain" description="Ig-like" evidence="12">
    <location>
        <begin position="128"/>
        <end position="219"/>
    </location>
</feature>
<evidence type="ECO:0000256" key="8">
    <source>
        <dbReference type="ARBA" id="ARBA00023180"/>
    </source>
</evidence>
<evidence type="ECO:0000256" key="2">
    <source>
        <dbReference type="ARBA" id="ARBA00009588"/>
    </source>
</evidence>
<organism evidence="14 15">
    <name type="scientific">Nezara viridula</name>
    <name type="common">Southern green stink bug</name>
    <name type="synonym">Cimex viridulus</name>
    <dbReference type="NCBI Taxonomy" id="85310"/>
    <lineage>
        <taxon>Eukaryota</taxon>
        <taxon>Metazoa</taxon>
        <taxon>Ecdysozoa</taxon>
        <taxon>Arthropoda</taxon>
        <taxon>Hexapoda</taxon>
        <taxon>Insecta</taxon>
        <taxon>Pterygota</taxon>
        <taxon>Neoptera</taxon>
        <taxon>Paraneoptera</taxon>
        <taxon>Hemiptera</taxon>
        <taxon>Heteroptera</taxon>
        <taxon>Panheteroptera</taxon>
        <taxon>Pentatomomorpha</taxon>
        <taxon>Pentatomoidea</taxon>
        <taxon>Pentatomidae</taxon>
        <taxon>Pentatominae</taxon>
        <taxon>Nezara</taxon>
    </lineage>
</organism>
<evidence type="ECO:0000256" key="1">
    <source>
        <dbReference type="ARBA" id="ARBA00004479"/>
    </source>
</evidence>
<dbReference type="Pfam" id="PF07679">
    <property type="entry name" value="I-set"/>
    <property type="match status" value="2"/>
</dbReference>
<feature type="region of interest" description="Disordered" evidence="10">
    <location>
        <begin position="1185"/>
        <end position="1204"/>
    </location>
</feature>
<dbReference type="Pfam" id="PF13927">
    <property type="entry name" value="Ig_3"/>
    <property type="match status" value="1"/>
</dbReference>
<dbReference type="CDD" id="cd00096">
    <property type="entry name" value="Ig"/>
    <property type="match status" value="1"/>
</dbReference>
<feature type="compositionally biased region" description="Low complexity" evidence="10">
    <location>
        <begin position="1253"/>
        <end position="1268"/>
    </location>
</feature>
<dbReference type="InterPro" id="IPR003598">
    <property type="entry name" value="Ig_sub2"/>
</dbReference>
<name>A0A9P0MTA9_NEZVI</name>
<evidence type="ECO:0000256" key="11">
    <source>
        <dbReference type="SAM" id="Phobius"/>
    </source>
</evidence>
<evidence type="ECO:0000256" key="5">
    <source>
        <dbReference type="ARBA" id="ARBA00022989"/>
    </source>
</evidence>
<evidence type="ECO:0000259" key="13">
    <source>
        <dbReference type="PROSITE" id="PS50853"/>
    </source>
</evidence>
<dbReference type="PROSITE" id="PS50853">
    <property type="entry name" value="FN3"/>
    <property type="match status" value="6"/>
</dbReference>
<evidence type="ECO:0000256" key="6">
    <source>
        <dbReference type="ARBA" id="ARBA00023136"/>
    </source>
</evidence>
<dbReference type="GO" id="GO:0030154">
    <property type="term" value="P:cell differentiation"/>
    <property type="evidence" value="ECO:0007669"/>
    <property type="project" value="UniProtKB-ARBA"/>
</dbReference>